<keyword evidence="2" id="KW-1185">Reference proteome</keyword>
<accession>A0ACA9ULI9</accession>
<reference evidence="1" key="1">
    <citation type="submission" date="2020-04" db="EMBL/GenBank/DDBJ databases">
        <authorList>
            <person name="Broberg M."/>
        </authorList>
    </citation>
    <scope>NUCLEOTIDE SEQUENCE</scope>
</reference>
<sequence>MATRIGCAGSLDKSQSQIKRAVNYNIDGAKFTDKLDFQILITKDGTDTNKTRDALKRKVDIVNIQYLHDCEKQGKLVGIENQHRALVEGGRDTSGGTGTPKTAEEEAAAAKKAGEDVATAATSAKKAEELAAEAAVTVEKVNEALTAAEWAAAATAKNTKDEAVIKKVKEKAAEVVAAKEKAVKAKEEAAAAAAAATKAEGEATAAAAAAEKDAEDDAVVKKARNDMAAAAAAAKKAEELAAAAATTAKKAESEATAAAAAAKNIQQTTGDDEKKIAKNIEEAASTVSESAKSVEAAKMEAQRKAEEVKEAVAAMEAAKLSATSEPDQAAKEKLMEAATEAAQRAESKAKEATEAANNGKAAFEKILEKIQELLLWAKKLEESGTDDATKQAARTFISTANEAKIKARSALDDAEAAVAAATEAKMKAQVPEKRSIHEIHATITPEELQNILQRLRTLENELSSAGISYGWVKSMIPWTNKPDEFDNLDNVKPMPPFKYEGCNVSIVAILRFRSYALCIENSDHLPESERPRFPRSWLVTGANMLGQVEKFMEPVSKGGCNGAYKLPSQKVSNIKSKKHNEFMVLTVATTEDGAYAMVVGKNSVDEKWRVYSKSTILSKFRSRGERLLDNIRDASGQPRLGDGGETAQADYEEFDRALGSFVKTEGADDQMMLS</sequence>
<protein>
    <submittedName>
        <fullName evidence="1">Uncharacterized protein</fullName>
    </submittedName>
</protein>
<proteinExistence type="predicted"/>
<gene>
    <name evidence="1" type="ORF">CRV2_00016666</name>
</gene>
<evidence type="ECO:0000313" key="1">
    <source>
        <dbReference type="EMBL" id="CAG9954302.1"/>
    </source>
</evidence>
<evidence type="ECO:0000313" key="2">
    <source>
        <dbReference type="Proteomes" id="UP000836387"/>
    </source>
</evidence>
<dbReference type="Proteomes" id="UP000836387">
    <property type="component" value="Unassembled WGS sequence"/>
</dbReference>
<reference evidence="1" key="2">
    <citation type="submission" date="2021-10" db="EMBL/GenBank/DDBJ databases">
        <authorList>
            <person name="Piombo E."/>
        </authorList>
    </citation>
    <scope>NUCLEOTIDE SEQUENCE</scope>
</reference>
<organism evidence="1 2">
    <name type="scientific">Clonostachys rosea f. rosea IK726</name>
    <dbReference type="NCBI Taxonomy" id="1349383"/>
    <lineage>
        <taxon>Eukaryota</taxon>
        <taxon>Fungi</taxon>
        <taxon>Dikarya</taxon>
        <taxon>Ascomycota</taxon>
        <taxon>Pezizomycotina</taxon>
        <taxon>Sordariomycetes</taxon>
        <taxon>Hypocreomycetidae</taxon>
        <taxon>Hypocreales</taxon>
        <taxon>Bionectriaceae</taxon>
        <taxon>Clonostachys</taxon>
    </lineage>
</organism>
<comment type="caution">
    <text evidence="1">The sequence shown here is derived from an EMBL/GenBank/DDBJ whole genome shotgun (WGS) entry which is preliminary data.</text>
</comment>
<name>A0ACA9ULI9_BIOOC</name>
<dbReference type="EMBL" id="CADEHS020000569">
    <property type="protein sequence ID" value="CAG9954302.1"/>
    <property type="molecule type" value="Genomic_DNA"/>
</dbReference>